<dbReference type="RefSeq" id="WP_349242439.1">
    <property type="nucleotide sequence ID" value="NZ_JAVTTO010000004.1"/>
</dbReference>
<keyword evidence="1" id="KW-1133">Transmembrane helix</keyword>
<sequence length="256" mass="30569">MKNKTSTYVKYAIGEIALVMVGILLALQVSNWNQGVQKEKLELKLLGKLQEDLTNMYGDIANDLKTMQLGDRSHFRILDYMQKNETYKDSMCFDFHWLAKDEYIYPVTSTYDVIKREGLNIVKNDSIRMGVQLAFENFFSRLVRTNAFYPNIEEFFSPYFQKNFTPNKNEDLIFKEQFYGYTQTFPYKKRVNDKTYTIAIGYVPKDFEKLKKDEEFSMLMQQAYSYRTYKINRYKSAKYVIEELQKLIDKELKNRQ</sequence>
<dbReference type="Proteomes" id="UP001257277">
    <property type="component" value="Unassembled WGS sequence"/>
</dbReference>
<comment type="caution">
    <text evidence="2">The sequence shown here is derived from an EMBL/GenBank/DDBJ whole genome shotgun (WGS) entry which is preliminary data.</text>
</comment>
<reference evidence="2 3" key="1">
    <citation type="submission" date="2023-09" db="EMBL/GenBank/DDBJ databases">
        <title>Novel taxa isolated from Blanes Bay.</title>
        <authorList>
            <person name="Rey-Velasco X."/>
            <person name="Lucena T."/>
        </authorList>
    </citation>
    <scope>NUCLEOTIDE SEQUENCE [LARGE SCALE GENOMIC DNA]</scope>
    <source>
        <strain evidence="2 3">S356</strain>
    </source>
</reference>
<dbReference type="EMBL" id="JAVTTO010000004">
    <property type="protein sequence ID" value="MDT7833190.1"/>
    <property type="molecule type" value="Genomic_DNA"/>
</dbReference>
<organism evidence="2 3">
    <name type="scientific">Asprobacillus argus</name>
    <dbReference type="NCBI Taxonomy" id="3076534"/>
    <lineage>
        <taxon>Bacteria</taxon>
        <taxon>Pseudomonadati</taxon>
        <taxon>Bacteroidota</taxon>
        <taxon>Flavobacteriia</taxon>
        <taxon>Flavobacteriales</taxon>
        <taxon>Flavobacteriaceae</taxon>
        <taxon>Asprobacillus</taxon>
    </lineage>
</organism>
<name>A0ABU3LHS8_9FLAO</name>
<keyword evidence="3" id="KW-1185">Reference proteome</keyword>
<feature type="transmembrane region" description="Helical" evidence="1">
    <location>
        <begin position="12"/>
        <end position="32"/>
    </location>
</feature>
<accession>A0ABU3LHS8</accession>
<dbReference type="InterPro" id="IPR045749">
    <property type="entry name" value="DUF6090"/>
</dbReference>
<evidence type="ECO:0000313" key="2">
    <source>
        <dbReference type="EMBL" id="MDT7833190.1"/>
    </source>
</evidence>
<gene>
    <name evidence="2" type="ORF">RQM59_12405</name>
</gene>
<keyword evidence="1" id="KW-0812">Transmembrane</keyword>
<dbReference type="Pfam" id="PF19578">
    <property type="entry name" value="DUF6090"/>
    <property type="match status" value="1"/>
</dbReference>
<evidence type="ECO:0000313" key="3">
    <source>
        <dbReference type="Proteomes" id="UP001257277"/>
    </source>
</evidence>
<protein>
    <submittedName>
        <fullName evidence="2">DUF6090 family protein</fullName>
    </submittedName>
</protein>
<proteinExistence type="predicted"/>
<keyword evidence="1" id="KW-0472">Membrane</keyword>
<evidence type="ECO:0000256" key="1">
    <source>
        <dbReference type="SAM" id="Phobius"/>
    </source>
</evidence>